<gene>
    <name evidence="2" type="ORF">VZ94_03770</name>
</gene>
<evidence type="ECO:0000313" key="3">
    <source>
        <dbReference type="Proteomes" id="UP000033684"/>
    </source>
</evidence>
<dbReference type="InterPro" id="IPR002126">
    <property type="entry name" value="Cadherin-like_dom"/>
</dbReference>
<sequence length="498" mass="52511">MKTKPVTTYAFAPPIKAACSSIKSFRLTSITLTKTPTNIALSANTVNENVSANTIIGNLSSTDPDSGNSFTYSLVIGSGATDNTAFSISGNQLLLNNSPNFENQASYSIRIRSTDQGGLFFDKVFSVNVNDLNESPVVNQTLNAQTANQYQPFNFTLPNNSFSDPDAGDHLTLTATLANGSALPSWLSFSSLTGTFNGTPGINDTNPLTIKVVATDTHGLYAENSFNLSINPQSNTPPILSLGQRNNDAAYAVAALNTGNILVAGYSQTAASSDFILLRYTNNGQLDPQFSGDGKTTTSFGELDDISRALALQANGKIIVVGSSDNGHDSDFALARYHSNGRLDTSFGTGGKVTSSLGTGDDDAYAVSVLASGKIIVAGTSDNGNNSDFALIRYNADGSLDTSFSNDGKVSTDFGGSEDNANAMQVQTDGKILVSGTSHGLGSIRFALARYNSDGSLDTSFNGTGKLTTSLAPFDDRAYALSLQEDGKIFNRWRKLEW</sequence>
<dbReference type="AlphaFoldDB" id="A0A0F3ILH6"/>
<dbReference type="PANTHER" id="PTHR42754">
    <property type="entry name" value="ENDOGLUCANASE"/>
    <property type="match status" value="1"/>
</dbReference>
<dbReference type="OrthoDB" id="6089850at2"/>
<dbReference type="Pfam" id="PF05345">
    <property type="entry name" value="He_PIG"/>
    <property type="match status" value="1"/>
</dbReference>
<proteinExistence type="predicted"/>
<dbReference type="SMART" id="SM00736">
    <property type="entry name" value="CADG"/>
    <property type="match status" value="2"/>
</dbReference>
<dbReference type="SUPFAM" id="SSF101898">
    <property type="entry name" value="NHL repeat"/>
    <property type="match status" value="1"/>
</dbReference>
<dbReference type="GO" id="GO:0007156">
    <property type="term" value="P:homophilic cell adhesion via plasma membrane adhesion molecules"/>
    <property type="evidence" value="ECO:0007669"/>
    <property type="project" value="InterPro"/>
</dbReference>
<dbReference type="PROSITE" id="PS50268">
    <property type="entry name" value="CADHERIN_2"/>
    <property type="match status" value="1"/>
</dbReference>
<evidence type="ECO:0000259" key="1">
    <source>
        <dbReference type="PROSITE" id="PS50268"/>
    </source>
</evidence>
<dbReference type="InterPro" id="IPR013783">
    <property type="entry name" value="Ig-like_fold"/>
</dbReference>
<evidence type="ECO:0000313" key="2">
    <source>
        <dbReference type="EMBL" id="KJV07561.1"/>
    </source>
</evidence>
<dbReference type="Gene3D" id="2.60.40.10">
    <property type="entry name" value="Immunoglobulins"/>
    <property type="match status" value="1"/>
</dbReference>
<dbReference type="Gene3D" id="2.80.10.50">
    <property type="match status" value="2"/>
</dbReference>
<dbReference type="InterPro" id="IPR013431">
    <property type="entry name" value="Delta_60_rpt"/>
</dbReference>
<reference evidence="2 3" key="2">
    <citation type="journal article" date="2016" name="Microb. Ecol.">
        <title>Genome Characteristics of a Novel Type I Methanotroph (Sn10-6) Isolated from a Flooded Indian Rice Field.</title>
        <authorList>
            <person name="Rahalkar M.C."/>
            <person name="Pandit P.S."/>
            <person name="Dhakephalkar P.K."/>
            <person name="Pore S."/>
            <person name="Arora P."/>
            <person name="Kapse N."/>
        </authorList>
    </citation>
    <scope>NUCLEOTIDE SEQUENCE [LARGE SCALE GENOMIC DNA]</scope>
    <source>
        <strain evidence="2 3">Sn10-6</strain>
    </source>
</reference>
<dbReference type="InterPro" id="IPR015919">
    <property type="entry name" value="Cadherin-like_sf"/>
</dbReference>
<dbReference type="Proteomes" id="UP000033684">
    <property type="component" value="Unassembled WGS sequence"/>
</dbReference>
<dbReference type="PRINTS" id="PR00205">
    <property type="entry name" value="CADHERIN"/>
</dbReference>
<dbReference type="Pfam" id="PF17164">
    <property type="entry name" value="DUF5122"/>
    <property type="match status" value="4"/>
</dbReference>
<comment type="caution">
    <text evidence="2">The sequence shown here is derived from an EMBL/GenBank/DDBJ whole genome shotgun (WGS) entry which is preliminary data.</text>
</comment>
<dbReference type="PATRIC" id="fig|1632867.3.peg.3372"/>
<dbReference type="CDD" id="cd11304">
    <property type="entry name" value="Cadherin_repeat"/>
    <property type="match status" value="1"/>
</dbReference>
<dbReference type="NCBIfam" id="TIGR02608">
    <property type="entry name" value="delta_60_rpt"/>
    <property type="match status" value="4"/>
</dbReference>
<dbReference type="GO" id="GO:0016020">
    <property type="term" value="C:membrane"/>
    <property type="evidence" value="ECO:0007669"/>
    <property type="project" value="InterPro"/>
</dbReference>
<dbReference type="PANTHER" id="PTHR42754:SF1">
    <property type="entry name" value="LIPOPROTEIN"/>
    <property type="match status" value="1"/>
</dbReference>
<accession>A0A0F3ILH6</accession>
<dbReference type="GO" id="GO:0005509">
    <property type="term" value="F:calcium ion binding"/>
    <property type="evidence" value="ECO:0007669"/>
    <property type="project" value="InterPro"/>
</dbReference>
<reference evidence="3" key="1">
    <citation type="submission" date="2015-03" db="EMBL/GenBank/DDBJ databases">
        <title>Draft genome sequence of a novel methanotroph (Sn10-6) isolated from flooded ricefield rhizosphere in India.</title>
        <authorList>
            <person name="Pandit P.S."/>
            <person name="Pore S.D."/>
            <person name="Arora P."/>
            <person name="Kapse N.G."/>
            <person name="Dhakephalkar P.K."/>
            <person name="Rahalkar M.C."/>
        </authorList>
    </citation>
    <scope>NUCLEOTIDE SEQUENCE [LARGE SCALE GENOMIC DNA]</scope>
    <source>
        <strain evidence="3">Sn10-6</strain>
    </source>
</reference>
<organism evidence="2 3">
    <name type="scientific">Methylocucumis oryzae</name>
    <dbReference type="NCBI Taxonomy" id="1632867"/>
    <lineage>
        <taxon>Bacteria</taxon>
        <taxon>Pseudomonadati</taxon>
        <taxon>Pseudomonadota</taxon>
        <taxon>Gammaproteobacteria</taxon>
        <taxon>Methylococcales</taxon>
        <taxon>Methylococcaceae</taxon>
        <taxon>Methylocucumis</taxon>
    </lineage>
</organism>
<dbReference type="EMBL" id="LAJX01000028">
    <property type="protein sequence ID" value="KJV07561.1"/>
    <property type="molecule type" value="Genomic_DNA"/>
</dbReference>
<dbReference type="SUPFAM" id="SSF49313">
    <property type="entry name" value="Cadherin-like"/>
    <property type="match status" value="2"/>
</dbReference>
<protein>
    <recommendedName>
        <fullName evidence="1">Cadherin domain-containing protein</fullName>
    </recommendedName>
</protein>
<keyword evidence="3" id="KW-1185">Reference proteome</keyword>
<dbReference type="InterPro" id="IPR006644">
    <property type="entry name" value="Cadg"/>
</dbReference>
<dbReference type="Gene3D" id="2.60.40.60">
    <property type="entry name" value="Cadherins"/>
    <property type="match status" value="1"/>
</dbReference>
<feature type="domain" description="Cadherin" evidence="1">
    <location>
        <begin position="45"/>
        <end position="138"/>
    </location>
</feature>
<dbReference type="SMART" id="SM00112">
    <property type="entry name" value="CA"/>
    <property type="match status" value="1"/>
</dbReference>
<name>A0A0F3ILH6_9GAMM</name>